<dbReference type="PIRSF" id="PIRSF000194">
    <property type="entry name" value="DHFR"/>
    <property type="match status" value="1"/>
</dbReference>
<dbReference type="Gene3D" id="3.40.430.10">
    <property type="entry name" value="Dihydrofolate Reductase, subunit A"/>
    <property type="match status" value="1"/>
</dbReference>
<dbReference type="GO" id="GO:0046654">
    <property type="term" value="P:tetrahydrofolate biosynthetic process"/>
    <property type="evidence" value="ECO:0007669"/>
    <property type="project" value="UniProtKB-UniPathway"/>
</dbReference>
<evidence type="ECO:0000256" key="2">
    <source>
        <dbReference type="ARBA" id="ARBA00009539"/>
    </source>
</evidence>
<evidence type="ECO:0000313" key="11">
    <source>
        <dbReference type="Proteomes" id="UP000061660"/>
    </source>
</evidence>
<dbReference type="AlphaFoldDB" id="A0A0U2W5P8"/>
<dbReference type="InterPro" id="IPR024072">
    <property type="entry name" value="DHFR-like_dom_sf"/>
</dbReference>
<reference evidence="11" key="1">
    <citation type="submission" date="2015-12" db="EMBL/GenBank/DDBJ databases">
        <title>Complete genome sequences of two moderately thermophilic Paenibacillus species.</title>
        <authorList>
            <person name="Butler R.III."/>
            <person name="Wang J."/>
            <person name="Stark B.C."/>
            <person name="Pombert J.-F."/>
        </authorList>
    </citation>
    <scope>NUCLEOTIDE SEQUENCE [LARGE SCALE GENOMIC DNA]</scope>
    <source>
        <strain evidence="11">32O-Y</strain>
    </source>
</reference>
<keyword evidence="5 8" id="KW-0521">NADP</keyword>
<dbReference type="Proteomes" id="UP000061660">
    <property type="component" value="Chromosome"/>
</dbReference>
<keyword evidence="4 8" id="KW-0554">One-carbon metabolism</keyword>
<dbReference type="InterPro" id="IPR012259">
    <property type="entry name" value="DHFR"/>
</dbReference>
<evidence type="ECO:0000256" key="8">
    <source>
        <dbReference type="PIRNR" id="PIRNR000194"/>
    </source>
</evidence>
<dbReference type="FunFam" id="3.40.430.10:FF:000001">
    <property type="entry name" value="Dihydrofolate reductase"/>
    <property type="match status" value="1"/>
</dbReference>
<evidence type="ECO:0000256" key="6">
    <source>
        <dbReference type="ARBA" id="ARBA00023002"/>
    </source>
</evidence>
<evidence type="ECO:0000256" key="4">
    <source>
        <dbReference type="ARBA" id="ARBA00022563"/>
    </source>
</evidence>
<evidence type="ECO:0000256" key="5">
    <source>
        <dbReference type="ARBA" id="ARBA00022857"/>
    </source>
</evidence>
<dbReference type="GO" id="GO:0006730">
    <property type="term" value="P:one-carbon metabolic process"/>
    <property type="evidence" value="ECO:0007669"/>
    <property type="project" value="UniProtKB-KW"/>
</dbReference>
<dbReference type="InterPro" id="IPR001796">
    <property type="entry name" value="DHFR_dom"/>
</dbReference>
<dbReference type="PRINTS" id="PR00070">
    <property type="entry name" value="DHFR"/>
</dbReference>
<comment type="function">
    <text evidence="7 8">Key enzyme in folate metabolism. Catalyzes an essential reaction for de novo glycine and purine synthesis, and for DNA precursor synthesis.</text>
</comment>
<dbReference type="PANTHER" id="PTHR48069:SF3">
    <property type="entry name" value="DIHYDROFOLATE REDUCTASE"/>
    <property type="match status" value="1"/>
</dbReference>
<dbReference type="GO" id="GO:0005829">
    <property type="term" value="C:cytosol"/>
    <property type="evidence" value="ECO:0007669"/>
    <property type="project" value="TreeGrafter"/>
</dbReference>
<dbReference type="UniPathway" id="UPA00077">
    <property type="reaction ID" value="UER00158"/>
</dbReference>
<comment type="pathway">
    <text evidence="1 8">Cofactor biosynthesis; tetrahydrofolate biosynthesis; 5,6,7,8-tetrahydrofolate from 7,8-dihydrofolate: step 1/1.</text>
</comment>
<dbReference type="GO" id="GO:0004146">
    <property type="term" value="F:dihydrofolate reductase activity"/>
    <property type="evidence" value="ECO:0007669"/>
    <property type="project" value="UniProtKB-EC"/>
</dbReference>
<dbReference type="EC" id="1.5.1.3" evidence="3 8"/>
<organism evidence="10 11">
    <name type="scientific">Paenibacillus naphthalenovorans</name>
    <dbReference type="NCBI Taxonomy" id="162209"/>
    <lineage>
        <taxon>Bacteria</taxon>
        <taxon>Bacillati</taxon>
        <taxon>Bacillota</taxon>
        <taxon>Bacilli</taxon>
        <taxon>Bacillales</taxon>
        <taxon>Paenibacillaceae</taxon>
        <taxon>Paenibacillus</taxon>
    </lineage>
</organism>
<dbReference type="KEGG" id="pnp:IJ22_35540"/>
<dbReference type="GO" id="GO:0046452">
    <property type="term" value="P:dihydrofolate metabolic process"/>
    <property type="evidence" value="ECO:0007669"/>
    <property type="project" value="TreeGrafter"/>
</dbReference>
<evidence type="ECO:0000256" key="1">
    <source>
        <dbReference type="ARBA" id="ARBA00004903"/>
    </source>
</evidence>
<keyword evidence="11" id="KW-1185">Reference proteome</keyword>
<dbReference type="PROSITE" id="PS51330">
    <property type="entry name" value="DHFR_2"/>
    <property type="match status" value="1"/>
</dbReference>
<dbReference type="STRING" id="162209.IJ22_35540"/>
<dbReference type="EMBL" id="CP013652">
    <property type="protein sequence ID" value="ALS23892.1"/>
    <property type="molecule type" value="Genomic_DNA"/>
</dbReference>
<evidence type="ECO:0000256" key="9">
    <source>
        <dbReference type="RuleBase" id="RU004474"/>
    </source>
</evidence>
<dbReference type="GO" id="GO:0046655">
    <property type="term" value="P:folic acid metabolic process"/>
    <property type="evidence" value="ECO:0007669"/>
    <property type="project" value="TreeGrafter"/>
</dbReference>
<keyword evidence="6 8" id="KW-0560">Oxidoreductase</keyword>
<protein>
    <recommendedName>
        <fullName evidence="3 8">Dihydrofolate reductase</fullName>
        <ecNumber evidence="3 8">1.5.1.3</ecNumber>
    </recommendedName>
</protein>
<dbReference type="PROSITE" id="PS00075">
    <property type="entry name" value="DHFR_1"/>
    <property type="match status" value="1"/>
</dbReference>
<sequence>MTISLIFAMDEARGIGIDNKLPWRLPADLAFFKKTTLGHTILMGRKTYDSIGKPLPGRRNVILTRDPEFKAESCEIVHSAKEAVKPYGRGGDKASEELFVIGGAELFGLLLPHADRMYITEIAHRFEADTFFPEIDRTQWRVVSREKGIRDEKNPYDYEFVLYERVSGQADTELQQVE</sequence>
<dbReference type="GO" id="GO:0070401">
    <property type="term" value="F:NADP+ binding"/>
    <property type="evidence" value="ECO:0007669"/>
    <property type="project" value="UniProtKB-ARBA"/>
</dbReference>
<gene>
    <name evidence="10" type="ORF">IJ22_35540</name>
</gene>
<evidence type="ECO:0000256" key="7">
    <source>
        <dbReference type="ARBA" id="ARBA00025067"/>
    </source>
</evidence>
<dbReference type="PANTHER" id="PTHR48069">
    <property type="entry name" value="DIHYDROFOLATE REDUCTASE"/>
    <property type="match status" value="1"/>
</dbReference>
<evidence type="ECO:0000256" key="3">
    <source>
        <dbReference type="ARBA" id="ARBA00012856"/>
    </source>
</evidence>
<name>A0A0U2W5P8_9BACL</name>
<dbReference type="SUPFAM" id="SSF53597">
    <property type="entry name" value="Dihydrofolate reductase-like"/>
    <property type="match status" value="1"/>
</dbReference>
<dbReference type="OrthoDB" id="9804315at2"/>
<comment type="similarity">
    <text evidence="2 8 9">Belongs to the dihydrofolate reductase family.</text>
</comment>
<dbReference type="CDD" id="cd00209">
    <property type="entry name" value="DHFR"/>
    <property type="match status" value="1"/>
</dbReference>
<dbReference type="PATRIC" id="fig|162209.4.peg.3777"/>
<dbReference type="RefSeq" id="WP_062409707.1">
    <property type="nucleotide sequence ID" value="NZ_BJCS01000005.1"/>
</dbReference>
<evidence type="ECO:0000313" key="10">
    <source>
        <dbReference type="EMBL" id="ALS23892.1"/>
    </source>
</evidence>
<proteinExistence type="inferred from homology"/>
<dbReference type="InterPro" id="IPR017925">
    <property type="entry name" value="DHFR_CS"/>
</dbReference>
<dbReference type="Pfam" id="PF00186">
    <property type="entry name" value="DHFR_1"/>
    <property type="match status" value="1"/>
</dbReference>
<reference evidence="10 11" key="2">
    <citation type="journal article" date="2016" name="Genome Announc.">
        <title>Complete Genome Sequences of Two Interactive Moderate Thermophiles, Paenibacillus napthalenovorans 32O-Y and Paenibacillus sp. 32O-W.</title>
        <authorList>
            <person name="Butler R.R.III."/>
            <person name="Wang J."/>
            <person name="Stark B.C."/>
            <person name="Pombert J.F."/>
        </authorList>
    </citation>
    <scope>NUCLEOTIDE SEQUENCE [LARGE SCALE GENOMIC DNA]</scope>
    <source>
        <strain evidence="10 11">32O-Y</strain>
    </source>
</reference>
<accession>A0A0U2W5P8</accession>
<comment type="catalytic activity">
    <reaction evidence="8">
        <text>(6S)-5,6,7,8-tetrahydrofolate + NADP(+) = 7,8-dihydrofolate + NADPH + H(+)</text>
        <dbReference type="Rhea" id="RHEA:15009"/>
        <dbReference type="ChEBI" id="CHEBI:15378"/>
        <dbReference type="ChEBI" id="CHEBI:57451"/>
        <dbReference type="ChEBI" id="CHEBI:57453"/>
        <dbReference type="ChEBI" id="CHEBI:57783"/>
        <dbReference type="ChEBI" id="CHEBI:58349"/>
        <dbReference type="EC" id="1.5.1.3"/>
    </reaction>
</comment>